<evidence type="ECO:0000313" key="3">
    <source>
        <dbReference type="Proteomes" id="UP000294937"/>
    </source>
</evidence>
<dbReference type="GO" id="GO:0032259">
    <property type="term" value="P:methylation"/>
    <property type="evidence" value="ECO:0007669"/>
    <property type="project" value="UniProtKB-KW"/>
</dbReference>
<dbReference type="Gene3D" id="3.40.50.150">
    <property type="entry name" value="Vaccinia Virus protein VP39"/>
    <property type="match status" value="1"/>
</dbReference>
<dbReference type="PANTHER" id="PTHR43861:SF1">
    <property type="entry name" value="TRANS-ACONITATE 2-METHYLTRANSFERASE"/>
    <property type="match status" value="1"/>
</dbReference>
<dbReference type="Pfam" id="PF08241">
    <property type="entry name" value="Methyltransf_11"/>
    <property type="match status" value="1"/>
</dbReference>
<dbReference type="PANTHER" id="PTHR43861">
    <property type="entry name" value="TRANS-ACONITATE 2-METHYLTRANSFERASE-RELATED"/>
    <property type="match status" value="1"/>
</dbReference>
<dbReference type="AlphaFoldDB" id="A0A4R3L8D7"/>
<reference evidence="2 3" key="1">
    <citation type="submission" date="2019-03" db="EMBL/GenBank/DDBJ databases">
        <title>Genomic Encyclopedia of Type Strains, Phase IV (KMG-IV): sequencing the most valuable type-strain genomes for metagenomic binning, comparative biology and taxonomic classification.</title>
        <authorList>
            <person name="Goeker M."/>
        </authorList>
    </citation>
    <scope>NUCLEOTIDE SEQUENCE [LARGE SCALE GENOMIC DNA]</scope>
    <source>
        <strain evidence="2 3">DSM 45707</strain>
    </source>
</reference>
<feature type="domain" description="Methyltransferase type 11" evidence="1">
    <location>
        <begin position="47"/>
        <end position="143"/>
    </location>
</feature>
<proteinExistence type="predicted"/>
<keyword evidence="2" id="KW-0808">Transferase</keyword>
<gene>
    <name evidence="2" type="ORF">EDD58_102414</name>
</gene>
<dbReference type="GO" id="GO:0008757">
    <property type="term" value="F:S-adenosylmethionine-dependent methyltransferase activity"/>
    <property type="evidence" value="ECO:0007669"/>
    <property type="project" value="InterPro"/>
</dbReference>
<dbReference type="InterPro" id="IPR013216">
    <property type="entry name" value="Methyltransf_11"/>
</dbReference>
<dbReference type="OrthoDB" id="9760689at2"/>
<keyword evidence="3" id="KW-1185">Reference proteome</keyword>
<dbReference type="Proteomes" id="UP000294937">
    <property type="component" value="Unassembled WGS sequence"/>
</dbReference>
<sequence length="280" mass="32598">MNKKERLIRHMNRSVRTYDEYADVHRKLAHRLLLSVKEKVACAGRILEIGCGTGYLTQLLVDHFPQATIIAIDFAEQMIQMAKEKIQPPSRVRLLVENAEKLDIQQFGTFDLVITNSTLQWLDYPQKAIADWYDLLKPGGWLFATAYGPDMLYELRTILSEVELDLGLEPTHPFYLLYSADHWKEILRQKDMVQILTSESWERKLFANGDQLLRTLKAVGDNANGINQNIGITRQLCFEVISRYNQLYWYRTRDCVYATYHSIQIQGQKCDRSLYIQSSI</sequence>
<organism evidence="2 3">
    <name type="scientific">Hazenella coriacea</name>
    <dbReference type="NCBI Taxonomy" id="1179467"/>
    <lineage>
        <taxon>Bacteria</taxon>
        <taxon>Bacillati</taxon>
        <taxon>Bacillota</taxon>
        <taxon>Bacilli</taxon>
        <taxon>Bacillales</taxon>
        <taxon>Thermoactinomycetaceae</taxon>
        <taxon>Hazenella</taxon>
    </lineage>
</organism>
<keyword evidence="2" id="KW-0489">Methyltransferase</keyword>
<comment type="caution">
    <text evidence="2">The sequence shown here is derived from an EMBL/GenBank/DDBJ whole genome shotgun (WGS) entry which is preliminary data.</text>
</comment>
<name>A0A4R3L8D7_9BACL</name>
<dbReference type="InterPro" id="IPR029063">
    <property type="entry name" value="SAM-dependent_MTases_sf"/>
</dbReference>
<evidence type="ECO:0000313" key="2">
    <source>
        <dbReference type="EMBL" id="TCS95832.1"/>
    </source>
</evidence>
<evidence type="ECO:0000259" key="1">
    <source>
        <dbReference type="Pfam" id="PF08241"/>
    </source>
</evidence>
<dbReference type="SUPFAM" id="SSF53335">
    <property type="entry name" value="S-adenosyl-L-methionine-dependent methyltransferases"/>
    <property type="match status" value="1"/>
</dbReference>
<dbReference type="CDD" id="cd02440">
    <property type="entry name" value="AdoMet_MTases"/>
    <property type="match status" value="1"/>
</dbReference>
<protein>
    <submittedName>
        <fullName evidence="2">Malonyl-CoA O-methyltransferase</fullName>
    </submittedName>
</protein>
<dbReference type="EMBL" id="SMAG01000002">
    <property type="protein sequence ID" value="TCS95832.1"/>
    <property type="molecule type" value="Genomic_DNA"/>
</dbReference>
<accession>A0A4R3L8D7</accession>
<dbReference type="RefSeq" id="WP_131923800.1">
    <property type="nucleotide sequence ID" value="NZ_SMAG01000002.1"/>
</dbReference>